<evidence type="ECO:0000313" key="2">
    <source>
        <dbReference type="EMBL" id="KAJ5553738.1"/>
    </source>
</evidence>
<protein>
    <submittedName>
        <fullName evidence="2">Uncharacterized protein</fullName>
    </submittedName>
</protein>
<accession>A0AAD6GKL9</accession>
<evidence type="ECO:0000256" key="1">
    <source>
        <dbReference type="SAM" id="MobiDB-lite"/>
    </source>
</evidence>
<keyword evidence="3" id="KW-1185">Reference proteome</keyword>
<name>A0AAD6GKL9_9EURO</name>
<sequence length="69" mass="7363">MAVKRDQQIGSWRGVSTGASDVPSGQKAPKVATFCFMTQTALGANCLGDRSQWSTMNAPEAPHPPEGDW</sequence>
<reference evidence="2 3" key="1">
    <citation type="journal article" date="2023" name="IMA Fungus">
        <title>Comparative genomic study of the Penicillium genus elucidates a diverse pangenome and 15 lateral gene transfer events.</title>
        <authorList>
            <person name="Petersen C."/>
            <person name="Sorensen T."/>
            <person name="Nielsen M.R."/>
            <person name="Sondergaard T.E."/>
            <person name="Sorensen J.L."/>
            <person name="Fitzpatrick D.A."/>
            <person name="Frisvad J.C."/>
            <person name="Nielsen K.L."/>
        </authorList>
    </citation>
    <scope>NUCLEOTIDE SEQUENCE [LARGE SCALE GENOMIC DNA]</scope>
    <source>
        <strain evidence="2 3">IBT 35679</strain>
    </source>
</reference>
<gene>
    <name evidence="2" type="ORF">N7494_003116</name>
</gene>
<dbReference type="Proteomes" id="UP001220324">
    <property type="component" value="Unassembled WGS sequence"/>
</dbReference>
<organism evidence="2 3">
    <name type="scientific">Penicillium frequentans</name>
    <dbReference type="NCBI Taxonomy" id="3151616"/>
    <lineage>
        <taxon>Eukaryota</taxon>
        <taxon>Fungi</taxon>
        <taxon>Dikarya</taxon>
        <taxon>Ascomycota</taxon>
        <taxon>Pezizomycotina</taxon>
        <taxon>Eurotiomycetes</taxon>
        <taxon>Eurotiomycetidae</taxon>
        <taxon>Eurotiales</taxon>
        <taxon>Aspergillaceae</taxon>
        <taxon>Penicillium</taxon>
    </lineage>
</organism>
<comment type="caution">
    <text evidence="2">The sequence shown here is derived from an EMBL/GenBank/DDBJ whole genome shotgun (WGS) entry which is preliminary data.</text>
</comment>
<proteinExistence type="predicted"/>
<dbReference type="AlphaFoldDB" id="A0AAD6GKL9"/>
<feature type="region of interest" description="Disordered" evidence="1">
    <location>
        <begin position="1"/>
        <end position="26"/>
    </location>
</feature>
<dbReference type="EMBL" id="JAQIZZ010000002">
    <property type="protein sequence ID" value="KAJ5553738.1"/>
    <property type="molecule type" value="Genomic_DNA"/>
</dbReference>
<evidence type="ECO:0000313" key="3">
    <source>
        <dbReference type="Proteomes" id="UP001220324"/>
    </source>
</evidence>